<evidence type="ECO:0000256" key="7">
    <source>
        <dbReference type="RuleBase" id="RU079119"/>
    </source>
</evidence>
<feature type="transmembrane region" description="Helical" evidence="7">
    <location>
        <begin position="176"/>
        <end position="193"/>
    </location>
</feature>
<keyword evidence="5 7" id="KW-0472">Membrane</keyword>
<evidence type="ECO:0000256" key="4">
    <source>
        <dbReference type="ARBA" id="ARBA00022989"/>
    </source>
</evidence>
<evidence type="ECO:0000259" key="8">
    <source>
        <dbReference type="Pfam" id="PF01529"/>
    </source>
</evidence>
<protein>
    <recommendedName>
        <fullName evidence="7">Palmitoyltransferase</fullName>
        <ecNumber evidence="7">2.3.1.225</ecNumber>
    </recommendedName>
</protein>
<dbReference type="OrthoDB" id="6382629at2759"/>
<sequence length="310" mass="35735">MWARRRRQGTDPLTCLLLETLPPLFSVCLITSLSWASYSLTPPEYVPLILLFQIQIIAQCIQFHRYASIVPTSAKNFPGYVHRYPSLTGRKEETQTTKWEECESCDMHVPISSRHCSHCRKCIRLKDHHCYFLGACVGSHNKRFFLAFVLYAALGSLFATLAILNEMSMNRNLFSWDGFSLFLPVNIAMYFYGQSSRIEIFYVSLLNFGIGAFLFTTFMLFVGVYGMIMGINFFRRNKKRENKILQEEDPLEIKNTYSDVFGSCGWIVFLIPFTPFSLPPIEPGYRRIITYNNDFVLNGVVTHCDTPPHS</sequence>
<keyword evidence="4 7" id="KW-1133">Transmembrane helix</keyword>
<evidence type="ECO:0000256" key="1">
    <source>
        <dbReference type="ARBA" id="ARBA00004141"/>
    </source>
</evidence>
<name>A0A0K2UK74_LEPSM</name>
<dbReference type="InterPro" id="IPR001594">
    <property type="entry name" value="Palmitoyltrfase_DHHC"/>
</dbReference>
<comment type="domain">
    <text evidence="7">The DHHC domain is required for palmitoyltransferase activity.</text>
</comment>
<dbReference type="Pfam" id="PF01529">
    <property type="entry name" value="DHHC"/>
    <property type="match status" value="1"/>
</dbReference>
<dbReference type="GeneID" id="121117777"/>
<reference evidence="9" key="1">
    <citation type="submission" date="2014-05" db="EMBL/GenBank/DDBJ databases">
        <authorList>
            <person name="Chronopoulou M."/>
        </authorList>
    </citation>
    <scope>NUCLEOTIDE SEQUENCE</scope>
    <source>
        <tissue evidence="9">Whole organism</tissue>
    </source>
</reference>
<keyword evidence="3 7" id="KW-0812">Transmembrane</keyword>
<dbReference type="GO" id="GO:0005783">
    <property type="term" value="C:endoplasmic reticulum"/>
    <property type="evidence" value="ECO:0007669"/>
    <property type="project" value="TreeGrafter"/>
</dbReference>
<feature type="transmembrane region" description="Helical" evidence="7">
    <location>
        <begin position="144"/>
        <end position="164"/>
    </location>
</feature>
<feature type="domain" description="Palmitoyltransferase DHHC" evidence="8">
    <location>
        <begin position="98"/>
        <end position="232"/>
    </location>
</feature>
<proteinExistence type="inferred from homology"/>
<dbReference type="GO" id="GO:0019706">
    <property type="term" value="F:protein-cysteine S-palmitoyltransferase activity"/>
    <property type="evidence" value="ECO:0007669"/>
    <property type="project" value="UniProtKB-EC"/>
</dbReference>
<comment type="subcellular location">
    <subcellularLocation>
        <location evidence="1">Membrane</location>
        <topology evidence="1">Multi-pass membrane protein</topology>
    </subcellularLocation>
</comment>
<feature type="transmembrane region" description="Helical" evidence="7">
    <location>
        <begin position="205"/>
        <end position="234"/>
    </location>
</feature>
<comment type="similarity">
    <text evidence="7">Belongs to the DHHC palmitoyltransferase family.</text>
</comment>
<evidence type="ECO:0000256" key="3">
    <source>
        <dbReference type="ARBA" id="ARBA00022692"/>
    </source>
</evidence>
<keyword evidence="2 7" id="KW-0808">Transferase</keyword>
<dbReference type="PANTHER" id="PTHR22883:SF452">
    <property type="entry name" value="PALMITOYLTRANSFERASE"/>
    <property type="match status" value="1"/>
</dbReference>
<feature type="transmembrane region" description="Helical" evidence="7">
    <location>
        <begin position="12"/>
        <end position="38"/>
    </location>
</feature>
<dbReference type="GO" id="GO:0005794">
    <property type="term" value="C:Golgi apparatus"/>
    <property type="evidence" value="ECO:0007669"/>
    <property type="project" value="TreeGrafter"/>
</dbReference>
<dbReference type="EMBL" id="HACA01021267">
    <property type="protein sequence ID" value="CDW38628.1"/>
    <property type="molecule type" value="Transcribed_RNA"/>
</dbReference>
<evidence type="ECO:0000256" key="6">
    <source>
        <dbReference type="ARBA" id="ARBA00023315"/>
    </source>
</evidence>
<dbReference type="GO" id="GO:0016020">
    <property type="term" value="C:membrane"/>
    <property type="evidence" value="ECO:0007669"/>
    <property type="project" value="UniProtKB-SubCell"/>
</dbReference>
<comment type="catalytic activity">
    <reaction evidence="7">
        <text>L-cysteinyl-[protein] + hexadecanoyl-CoA = S-hexadecanoyl-L-cysteinyl-[protein] + CoA</text>
        <dbReference type="Rhea" id="RHEA:36683"/>
        <dbReference type="Rhea" id="RHEA-COMP:10131"/>
        <dbReference type="Rhea" id="RHEA-COMP:11032"/>
        <dbReference type="ChEBI" id="CHEBI:29950"/>
        <dbReference type="ChEBI" id="CHEBI:57287"/>
        <dbReference type="ChEBI" id="CHEBI:57379"/>
        <dbReference type="ChEBI" id="CHEBI:74151"/>
        <dbReference type="EC" id="2.3.1.225"/>
    </reaction>
</comment>
<dbReference type="EC" id="2.3.1.225" evidence="7"/>
<dbReference type="InterPro" id="IPR039859">
    <property type="entry name" value="PFA4/ZDH16/20/ERF2-like"/>
</dbReference>
<evidence type="ECO:0000256" key="2">
    <source>
        <dbReference type="ARBA" id="ARBA00022679"/>
    </source>
</evidence>
<dbReference type="RefSeq" id="XP_071744904.1">
    <property type="nucleotide sequence ID" value="XM_071888803.1"/>
</dbReference>
<accession>A0A0K2UK74</accession>
<dbReference type="PROSITE" id="PS50216">
    <property type="entry name" value="DHHC"/>
    <property type="match status" value="1"/>
</dbReference>
<evidence type="ECO:0000313" key="9">
    <source>
        <dbReference type="EMBL" id="CDW38628.1"/>
    </source>
</evidence>
<dbReference type="GO" id="GO:0006612">
    <property type="term" value="P:protein targeting to membrane"/>
    <property type="evidence" value="ECO:0007669"/>
    <property type="project" value="TreeGrafter"/>
</dbReference>
<dbReference type="PANTHER" id="PTHR22883">
    <property type="entry name" value="ZINC FINGER DHHC DOMAIN CONTAINING PROTEIN"/>
    <property type="match status" value="1"/>
</dbReference>
<dbReference type="AlphaFoldDB" id="A0A0K2UK74"/>
<organism evidence="9">
    <name type="scientific">Lepeophtheirus salmonis</name>
    <name type="common">Salmon louse</name>
    <name type="synonym">Caligus salmonis</name>
    <dbReference type="NCBI Taxonomy" id="72036"/>
    <lineage>
        <taxon>Eukaryota</taxon>
        <taxon>Metazoa</taxon>
        <taxon>Ecdysozoa</taxon>
        <taxon>Arthropoda</taxon>
        <taxon>Crustacea</taxon>
        <taxon>Multicrustacea</taxon>
        <taxon>Hexanauplia</taxon>
        <taxon>Copepoda</taxon>
        <taxon>Siphonostomatoida</taxon>
        <taxon>Caligidae</taxon>
        <taxon>Lepeophtheirus</taxon>
    </lineage>
</organism>
<evidence type="ECO:0000256" key="5">
    <source>
        <dbReference type="ARBA" id="ARBA00023136"/>
    </source>
</evidence>
<keyword evidence="6 7" id="KW-0012">Acyltransferase</keyword>